<comment type="subcellular location">
    <subcellularLocation>
        <location evidence="6">Cell membrane</location>
        <topology evidence="6">Multi-pass membrane protein</topology>
    </subcellularLocation>
    <subcellularLocation>
        <location evidence="1">Membrane</location>
        <topology evidence="1">Multi-pass membrane protein</topology>
    </subcellularLocation>
</comment>
<keyword evidence="6" id="KW-1003">Cell membrane</keyword>
<dbReference type="InterPro" id="IPR051598">
    <property type="entry name" value="TSUP/Inactive_protease-like"/>
</dbReference>
<feature type="transmembrane region" description="Helical" evidence="6">
    <location>
        <begin position="138"/>
        <end position="160"/>
    </location>
</feature>
<feature type="transmembrane region" description="Helical" evidence="6">
    <location>
        <begin position="46"/>
        <end position="62"/>
    </location>
</feature>
<feature type="transmembrane region" description="Helical" evidence="6">
    <location>
        <begin position="99"/>
        <end position="117"/>
    </location>
</feature>
<feature type="transmembrane region" description="Helical" evidence="6">
    <location>
        <begin position="204"/>
        <end position="224"/>
    </location>
</feature>
<dbReference type="Proteomes" id="UP000664398">
    <property type="component" value="Unassembled WGS sequence"/>
</dbReference>
<evidence type="ECO:0000256" key="5">
    <source>
        <dbReference type="ARBA" id="ARBA00023136"/>
    </source>
</evidence>
<dbReference type="PANTHER" id="PTHR43701">
    <property type="entry name" value="MEMBRANE TRANSPORTER PROTEIN MJ0441-RELATED"/>
    <property type="match status" value="1"/>
</dbReference>
<evidence type="ECO:0000313" key="7">
    <source>
        <dbReference type="EMBL" id="MBO1804521.1"/>
    </source>
</evidence>
<evidence type="ECO:0000256" key="2">
    <source>
        <dbReference type="ARBA" id="ARBA00009142"/>
    </source>
</evidence>
<gene>
    <name evidence="7" type="ORF">J4H91_04205</name>
</gene>
<feature type="transmembrane region" description="Helical" evidence="6">
    <location>
        <begin position="74"/>
        <end position="93"/>
    </location>
</feature>
<comment type="similarity">
    <text evidence="2 6">Belongs to the 4-toluene sulfonate uptake permease (TSUP) (TC 2.A.102) family.</text>
</comment>
<name>A0A939LUB6_9MICO</name>
<reference evidence="7" key="1">
    <citation type="submission" date="2021-03" db="EMBL/GenBank/DDBJ databases">
        <title>Leucobacter chromiisoli sp. nov., isolated from chromium-containing soil of chemical plant.</title>
        <authorList>
            <person name="Xu Z."/>
        </authorList>
    </citation>
    <scope>NUCLEOTIDE SEQUENCE</scope>
    <source>
        <strain evidence="7">A2</strain>
    </source>
</reference>
<evidence type="ECO:0000256" key="6">
    <source>
        <dbReference type="RuleBase" id="RU363041"/>
    </source>
</evidence>
<sequence length="257" mass="26103">MELTLIIAFVLALLVGLSLGLLGGGGSILTVPILSYVVGLPPREAIASSLFIVGATSAVGALRHARAGRVRWKTGLLFGVAGMVGALLGGVVGDFVPGGILMVLFAIMMVATASAMIRGRKTAADRVQTEDRRSVPRVLGIGVLVGFATGLIGAGGGFLIVPALTLFAGLPMVVAVGTSLLVIVMNSLAGFAGNALTVPLDWPFVLAFTAIAVAGSLVGAKLAGRIPERALRRGFGFFVLAMGALVLIQEVPPLIPI</sequence>
<dbReference type="AlphaFoldDB" id="A0A939LUB6"/>
<feature type="transmembrane region" description="Helical" evidence="6">
    <location>
        <begin position="230"/>
        <end position="248"/>
    </location>
</feature>
<comment type="caution">
    <text evidence="7">The sequence shown here is derived from an EMBL/GenBank/DDBJ whole genome shotgun (WGS) entry which is preliminary data.</text>
</comment>
<keyword evidence="8" id="KW-1185">Reference proteome</keyword>
<evidence type="ECO:0000256" key="1">
    <source>
        <dbReference type="ARBA" id="ARBA00004141"/>
    </source>
</evidence>
<dbReference type="PANTHER" id="PTHR43701:SF2">
    <property type="entry name" value="MEMBRANE TRANSPORTER PROTEIN YJNA-RELATED"/>
    <property type="match status" value="1"/>
</dbReference>
<dbReference type="RefSeq" id="WP_208045000.1">
    <property type="nucleotide sequence ID" value="NZ_JAGDYL010000005.1"/>
</dbReference>
<feature type="transmembrane region" description="Helical" evidence="6">
    <location>
        <begin position="166"/>
        <end position="192"/>
    </location>
</feature>
<accession>A0A939LUB6</accession>
<keyword evidence="4 6" id="KW-1133">Transmembrane helix</keyword>
<evidence type="ECO:0000313" key="8">
    <source>
        <dbReference type="Proteomes" id="UP000664398"/>
    </source>
</evidence>
<evidence type="ECO:0000256" key="3">
    <source>
        <dbReference type="ARBA" id="ARBA00022692"/>
    </source>
</evidence>
<proteinExistence type="inferred from homology"/>
<evidence type="ECO:0000256" key="4">
    <source>
        <dbReference type="ARBA" id="ARBA00022989"/>
    </source>
</evidence>
<dbReference type="Pfam" id="PF01925">
    <property type="entry name" value="TauE"/>
    <property type="match status" value="1"/>
</dbReference>
<keyword evidence="5 6" id="KW-0472">Membrane</keyword>
<dbReference type="InterPro" id="IPR002781">
    <property type="entry name" value="TM_pro_TauE-like"/>
</dbReference>
<protein>
    <recommendedName>
        <fullName evidence="6">Probable membrane transporter protein</fullName>
    </recommendedName>
</protein>
<dbReference type="EMBL" id="JAGDYL010000005">
    <property type="protein sequence ID" value="MBO1804521.1"/>
    <property type="molecule type" value="Genomic_DNA"/>
</dbReference>
<keyword evidence="3 6" id="KW-0812">Transmembrane</keyword>
<organism evidence="7 8">
    <name type="scientific">Leucobacter ruminantium</name>
    <dbReference type="NCBI Taxonomy" id="1289170"/>
    <lineage>
        <taxon>Bacteria</taxon>
        <taxon>Bacillati</taxon>
        <taxon>Actinomycetota</taxon>
        <taxon>Actinomycetes</taxon>
        <taxon>Micrococcales</taxon>
        <taxon>Microbacteriaceae</taxon>
        <taxon>Leucobacter</taxon>
    </lineage>
</organism>
<dbReference type="GO" id="GO:0005886">
    <property type="term" value="C:plasma membrane"/>
    <property type="evidence" value="ECO:0007669"/>
    <property type="project" value="UniProtKB-SubCell"/>
</dbReference>